<comment type="similarity">
    <text evidence="1">Belongs to the OBAP family.</text>
</comment>
<evidence type="ECO:0000313" key="3">
    <source>
        <dbReference type="Proteomes" id="UP001165205"/>
    </source>
</evidence>
<dbReference type="PANTHER" id="PTHR31360:SF0">
    <property type="entry name" value="OIL BODY-ASSOCIATED PROTEIN 1B"/>
    <property type="match status" value="1"/>
</dbReference>
<reference evidence="2" key="1">
    <citation type="submission" date="2023-04" db="EMBL/GenBank/DDBJ databases">
        <title>Aspergillus oryzae NBRC 4228.</title>
        <authorList>
            <person name="Ichikawa N."/>
            <person name="Sato H."/>
            <person name="Tonouchi N."/>
        </authorList>
    </citation>
    <scope>NUCLEOTIDE SEQUENCE</scope>
    <source>
        <strain evidence="2">NBRC 4228</strain>
    </source>
</reference>
<dbReference type="PANTHER" id="PTHR31360">
    <property type="match status" value="1"/>
</dbReference>
<dbReference type="AlphaFoldDB" id="A0AAN5BW07"/>
<dbReference type="EMBL" id="BSYA01000172">
    <property type="protein sequence ID" value="GMG35589.1"/>
    <property type="molecule type" value="Genomic_DNA"/>
</dbReference>
<evidence type="ECO:0000256" key="1">
    <source>
        <dbReference type="ARBA" id="ARBA00009740"/>
    </source>
</evidence>
<dbReference type="Proteomes" id="UP001165205">
    <property type="component" value="Unassembled WGS sequence"/>
</dbReference>
<accession>A0AAN5BW07</accession>
<organism evidence="2 3">
    <name type="scientific">Aspergillus oryzae</name>
    <name type="common">Yellow koji mold</name>
    <dbReference type="NCBI Taxonomy" id="5062"/>
    <lineage>
        <taxon>Eukaryota</taxon>
        <taxon>Fungi</taxon>
        <taxon>Dikarya</taxon>
        <taxon>Ascomycota</taxon>
        <taxon>Pezizomycotina</taxon>
        <taxon>Eurotiomycetes</taxon>
        <taxon>Eurotiomycetidae</taxon>
        <taxon>Eurotiales</taxon>
        <taxon>Aspergillaceae</taxon>
        <taxon>Aspergillus</taxon>
        <taxon>Aspergillus subgen. Circumdati</taxon>
    </lineage>
</organism>
<dbReference type="InterPro" id="IPR010686">
    <property type="entry name" value="OBAP-like"/>
</dbReference>
<name>A0AAN5BW07_ASPOZ</name>
<proteinExistence type="inferred from homology"/>
<sequence>MTTQNDPPGDPKTLKSQILETGAAAVQDFTPVKQICAHLNAFHVYVDDPTRCVEANHYCSHITEGIVHPYIQTYSPQQSPIQMSYTTLHNTLTPTPNDMIRNTQT</sequence>
<comment type="caution">
    <text evidence="2">The sequence shown here is derived from an EMBL/GenBank/DDBJ whole genome shotgun (WGS) entry which is preliminary data.</text>
</comment>
<evidence type="ECO:0000313" key="2">
    <source>
        <dbReference type="EMBL" id="GMG35589.1"/>
    </source>
</evidence>
<dbReference type="Pfam" id="PF06884">
    <property type="entry name" value="DUF1264"/>
    <property type="match status" value="1"/>
</dbReference>
<protein>
    <submittedName>
        <fullName evidence="2">Unnamed protein product</fullName>
    </submittedName>
</protein>
<gene>
    <name evidence="2" type="ORF">Aory04_001078200</name>
</gene>